<evidence type="ECO:0000313" key="1">
    <source>
        <dbReference type="EMBL" id="TCT13117.1"/>
    </source>
</evidence>
<dbReference type="Proteomes" id="UP000294902">
    <property type="component" value="Unassembled WGS sequence"/>
</dbReference>
<protein>
    <submittedName>
        <fullName evidence="1">Uncharacterized protein</fullName>
    </submittedName>
</protein>
<name>A0A4R3MHB2_9FIRM</name>
<dbReference type="EMBL" id="SMAL01000009">
    <property type="protein sequence ID" value="TCT13117.1"/>
    <property type="molecule type" value="Genomic_DNA"/>
</dbReference>
<reference evidence="1 2" key="1">
    <citation type="submission" date="2019-03" db="EMBL/GenBank/DDBJ databases">
        <title>Genomic Encyclopedia of Type Strains, Phase IV (KMG-IV): sequencing the most valuable type-strain genomes for metagenomic binning, comparative biology and taxonomic classification.</title>
        <authorList>
            <person name="Goeker M."/>
        </authorList>
    </citation>
    <scope>NUCLEOTIDE SEQUENCE [LARGE SCALE GENOMIC DNA]</scope>
    <source>
        <strain evidence="1 2">DSM 24629</strain>
    </source>
</reference>
<dbReference type="AlphaFoldDB" id="A0A4R3MHB2"/>
<dbReference type="RefSeq" id="WP_132253440.1">
    <property type="nucleotide sequence ID" value="NZ_SMAL01000009.1"/>
</dbReference>
<accession>A0A4R3MHB2</accession>
<organism evidence="1 2">
    <name type="scientific">Natranaerovirga pectinivora</name>
    <dbReference type="NCBI Taxonomy" id="682400"/>
    <lineage>
        <taxon>Bacteria</taxon>
        <taxon>Bacillati</taxon>
        <taxon>Bacillota</taxon>
        <taxon>Clostridia</taxon>
        <taxon>Lachnospirales</taxon>
        <taxon>Natranaerovirgaceae</taxon>
        <taxon>Natranaerovirga</taxon>
    </lineage>
</organism>
<proteinExistence type="predicted"/>
<evidence type="ECO:0000313" key="2">
    <source>
        <dbReference type="Proteomes" id="UP000294902"/>
    </source>
</evidence>
<sequence length="396" mass="46385">MKYKGSIGLIFTIMFIGFLVARVHSLSEGSTLYFKDIQGDISVLEDVTIKGIIHDRYHVQEFTIKNNKINKKIRAFTHYKQWKEQSVSETYKVWTNVRGNVVSFELTMPFGTTRRYRSGIEQGVVEGREYPYGMFDGNNFTVIDDVMYFTFNTPIGYKGVNGIFKAEGPFYRDANNKLRPTSINRIVTLDLDEANNKMSILGITSMNNTLYLFTLMENILTVTTYDPITAEIINKASAEIDWKRYHNGVIMLHSLILHEQDDYLHLELMFGRNERTIITFDMRDGGVELKNLSEPRIDYNNLIGYTDELDNIYYLEDKLFVFIKMDYRYGDSNYFQYNILVYKDDALLYQGELVTDIEEDFTVDRLKREALYTRGNRRYSGYEYREIDKIVVTKSN</sequence>
<dbReference type="OrthoDB" id="2066127at2"/>
<comment type="caution">
    <text evidence="1">The sequence shown here is derived from an EMBL/GenBank/DDBJ whole genome shotgun (WGS) entry which is preliminary data.</text>
</comment>
<gene>
    <name evidence="1" type="ORF">EDC18_10980</name>
</gene>
<keyword evidence="2" id="KW-1185">Reference proteome</keyword>